<protein>
    <submittedName>
        <fullName evidence="2">Uncharacterized protein</fullName>
    </submittedName>
</protein>
<comment type="caution">
    <text evidence="2">The sequence shown here is derived from an EMBL/GenBank/DDBJ whole genome shotgun (WGS) entry which is preliminary data.</text>
</comment>
<dbReference type="EMBL" id="BLWD01000001">
    <property type="protein sequence ID" value="GFN08003.1"/>
    <property type="molecule type" value="Genomic_DNA"/>
</dbReference>
<reference evidence="2 3" key="1">
    <citation type="submission" date="2020-05" db="EMBL/GenBank/DDBJ databases">
        <title>Whole genome shotgun sequence of Streptomyces microflavus NBRC 13062.</title>
        <authorList>
            <person name="Komaki H."/>
            <person name="Tamura T."/>
        </authorList>
    </citation>
    <scope>NUCLEOTIDE SEQUENCE [LARGE SCALE GENOMIC DNA]</scope>
    <source>
        <strain evidence="2 3">NBRC 13062</strain>
    </source>
</reference>
<accession>A0A7J0CZW2</accession>
<evidence type="ECO:0000313" key="2">
    <source>
        <dbReference type="EMBL" id="GFN08003.1"/>
    </source>
</evidence>
<feature type="compositionally biased region" description="Gly residues" evidence="1">
    <location>
        <begin position="18"/>
        <end position="27"/>
    </location>
</feature>
<dbReference type="AlphaFoldDB" id="A0A7J0CZW2"/>
<proteinExistence type="predicted"/>
<feature type="region of interest" description="Disordered" evidence="1">
    <location>
        <begin position="1"/>
        <end position="33"/>
    </location>
</feature>
<evidence type="ECO:0000256" key="1">
    <source>
        <dbReference type="SAM" id="MobiDB-lite"/>
    </source>
</evidence>
<evidence type="ECO:0000313" key="3">
    <source>
        <dbReference type="Proteomes" id="UP000498740"/>
    </source>
</evidence>
<sequence length="119" mass="11905">MNHLRRRVVDGPPISASAGGGPAGEAGGDVQQPVADLLRLGSREFAVPEQDAGPGQQIDRCETEFEPDGIDAEVSRGEAAESGGIASPDVVLDGGSPTVTDLEELGGAAVGVGGSVRNT</sequence>
<name>A0A7J0CZW2_STRMI</name>
<dbReference type="Proteomes" id="UP000498740">
    <property type="component" value="Unassembled WGS sequence"/>
</dbReference>
<gene>
    <name evidence="2" type="ORF">Smic_65590</name>
</gene>
<organism evidence="2 3">
    <name type="scientific">Streptomyces microflavus</name>
    <name type="common">Streptomyces lipmanii</name>
    <dbReference type="NCBI Taxonomy" id="1919"/>
    <lineage>
        <taxon>Bacteria</taxon>
        <taxon>Bacillati</taxon>
        <taxon>Actinomycetota</taxon>
        <taxon>Actinomycetes</taxon>
        <taxon>Kitasatosporales</taxon>
        <taxon>Streptomycetaceae</taxon>
        <taxon>Streptomyces</taxon>
    </lineage>
</organism>